<keyword evidence="1" id="KW-1133">Transmembrane helix</keyword>
<proteinExistence type="predicted"/>
<dbReference type="EMBL" id="ML987190">
    <property type="protein sequence ID" value="KAF2254219.1"/>
    <property type="molecule type" value="Genomic_DNA"/>
</dbReference>
<organism evidence="2 3">
    <name type="scientific">Trematosphaeria pertusa</name>
    <dbReference type="NCBI Taxonomy" id="390896"/>
    <lineage>
        <taxon>Eukaryota</taxon>
        <taxon>Fungi</taxon>
        <taxon>Dikarya</taxon>
        <taxon>Ascomycota</taxon>
        <taxon>Pezizomycotina</taxon>
        <taxon>Dothideomycetes</taxon>
        <taxon>Pleosporomycetidae</taxon>
        <taxon>Pleosporales</taxon>
        <taxon>Massarineae</taxon>
        <taxon>Trematosphaeriaceae</taxon>
        <taxon>Trematosphaeria</taxon>
    </lineage>
</organism>
<keyword evidence="1" id="KW-0472">Membrane</keyword>
<evidence type="ECO:0000313" key="3">
    <source>
        <dbReference type="Proteomes" id="UP000800094"/>
    </source>
</evidence>
<protein>
    <submittedName>
        <fullName evidence="2">Uncharacterized protein</fullName>
    </submittedName>
</protein>
<sequence length="82" mass="9468">MNTRSWCGSKKLSPGDMDSLPDVAPGLVFSQDYVDHICSFFVRNSVPLIHHFSILAYSLLGVAMFVWIYLRRALIKWHGRIW</sequence>
<dbReference type="Proteomes" id="UP000800094">
    <property type="component" value="Unassembled WGS sequence"/>
</dbReference>
<keyword evidence="3" id="KW-1185">Reference proteome</keyword>
<keyword evidence="1" id="KW-0812">Transmembrane</keyword>
<feature type="transmembrane region" description="Helical" evidence="1">
    <location>
        <begin position="49"/>
        <end position="70"/>
    </location>
</feature>
<evidence type="ECO:0000256" key="1">
    <source>
        <dbReference type="SAM" id="Phobius"/>
    </source>
</evidence>
<name>A0A6A6IUX0_9PLEO</name>
<evidence type="ECO:0000313" key="2">
    <source>
        <dbReference type="EMBL" id="KAF2254219.1"/>
    </source>
</evidence>
<reference evidence="2" key="1">
    <citation type="journal article" date="2020" name="Stud. Mycol.">
        <title>101 Dothideomycetes genomes: a test case for predicting lifestyles and emergence of pathogens.</title>
        <authorList>
            <person name="Haridas S."/>
            <person name="Albert R."/>
            <person name="Binder M."/>
            <person name="Bloem J."/>
            <person name="Labutti K."/>
            <person name="Salamov A."/>
            <person name="Andreopoulos B."/>
            <person name="Baker S."/>
            <person name="Barry K."/>
            <person name="Bills G."/>
            <person name="Bluhm B."/>
            <person name="Cannon C."/>
            <person name="Castanera R."/>
            <person name="Culley D."/>
            <person name="Daum C."/>
            <person name="Ezra D."/>
            <person name="Gonzalez J."/>
            <person name="Henrissat B."/>
            <person name="Kuo A."/>
            <person name="Liang C."/>
            <person name="Lipzen A."/>
            <person name="Lutzoni F."/>
            <person name="Magnuson J."/>
            <person name="Mondo S."/>
            <person name="Nolan M."/>
            <person name="Ohm R."/>
            <person name="Pangilinan J."/>
            <person name="Park H.-J."/>
            <person name="Ramirez L."/>
            <person name="Alfaro M."/>
            <person name="Sun H."/>
            <person name="Tritt A."/>
            <person name="Yoshinaga Y."/>
            <person name="Zwiers L.-H."/>
            <person name="Turgeon B."/>
            <person name="Goodwin S."/>
            <person name="Spatafora J."/>
            <person name="Crous P."/>
            <person name="Grigoriev I."/>
        </authorList>
    </citation>
    <scope>NUCLEOTIDE SEQUENCE</scope>
    <source>
        <strain evidence="2">CBS 122368</strain>
    </source>
</reference>
<dbReference type="GeneID" id="54573061"/>
<gene>
    <name evidence="2" type="ORF">BU26DRAFT_135046</name>
</gene>
<dbReference type="AlphaFoldDB" id="A0A6A6IUX0"/>
<dbReference type="RefSeq" id="XP_033689223.1">
    <property type="nucleotide sequence ID" value="XM_033819731.1"/>
</dbReference>
<accession>A0A6A6IUX0</accession>